<comment type="caution">
    <text evidence="2">The sequence shown here is derived from an EMBL/GenBank/DDBJ whole genome shotgun (WGS) entry which is preliminary data.</text>
</comment>
<dbReference type="SUPFAM" id="SSF52799">
    <property type="entry name" value="(Phosphotyrosine protein) phosphatases II"/>
    <property type="match status" value="1"/>
</dbReference>
<dbReference type="Proteomes" id="UP000192511">
    <property type="component" value="Unassembled WGS sequence"/>
</dbReference>
<keyword evidence="3" id="KW-1185">Reference proteome</keyword>
<dbReference type="InterPro" id="IPR029021">
    <property type="entry name" value="Prot-tyrosine_phosphatase-like"/>
</dbReference>
<protein>
    <submittedName>
        <fullName evidence="2">Uncharacterized protein</fullName>
    </submittedName>
</protein>
<sequence length="1845" mass="212984">MEFSESEKQEFLRRLGQIVSDPNQIDKAVLEGNVAQIKNTSGTYKSASLRELDAYGVFNSDGSINEDVAAQYGIKFDKSQIKTRLESYGFKHLSLREMLIFESAIRSVINDLTSETIDLDLSSHQPSMGLAKQCFADFLPPTQFRLVNPLSMELTGPTRQMIGMGYFKFKETNISISPGPNSARSLTPKTNPELYEAEHDIARYLNNLLTNNVAHVFAMGRVFPYYPQASSGQRELIKDNALTSDFINYFIPDANGRVALPNIPELEDFNITSRPIRTVGRFITYEISINGSAPIQIHHFPLRDKLPLELTPDELAYVKQVNQTTLPQQNIHAHCRKGKGRSAQIAYLLASLNPKYSQLSHEERLAQMRAEKTPHRKPEYFIETDVQKDYIKKAGSLIQRNILAEVPQNIELYGDIPTEVSLEEKNIELYIVYGTLLKQEIDKHLQQIELSKQTVDLALLELMEKYQELSSTSPEKLDEWVEGVCSNSIITQSTITLFESIKNSTDFLLHAFVEQRNINDVEMFFDLQVHHGSYQDILDKLAALQIKRSKEISSRQERGKITPDAAQKEQDKLEKYAASFVSHIQETYLKNWEKIGSKKDKVSCFVEVRASSSEVITQIFDALLHHDPKTFAKEEFKRLQKEYYQYKPRINLLEEVNLLEKAKGIDTYSLDPELKQQSMIIEQLFALGYDHFTADTDHIIGKMYLIYEQLSELISANELSPEQWNALKTRYIAFKTLFDFTKPDKMETPDIFLTLDNLFQGEREHATHLFTLFKWRVSQVTPRKESLEEFVSSLGFAVLDTAVEDLPKKYYGDNADGIYSEKINQLLRDIEKIAANYKKTAKKGVIKLTQEREIPTQEEYEEAREQVVELISKYLPFLTTSTDFRVRLENLANDFLRFESDSQLSAPEFEKLKKRFAELKLEYQKHAKNEVVEQVIEEIEVRIKEVVEPDKEKENLLTKQYRESRENVLRIKTIKSGAAREAQDEIPFFESRIEKKIPKERGYLKRPKLIVFNIDEIIIELNHGEKTRTKELINVLNYAKKYGVEVALACSHTPSPDDEEQSPFAQLRGIIEKKAGIDISHMMFFLDTLPLHHEKATTARYFQKKIAQLSEQIDLLKSQIPTEVDVQELQRRFPEEKDREELEQALQQVRAKKEKLEQTIGTLQEERASLPEKLAKLTSDEFLQLDAIRHYHALRKPSNDLDYYQTVEGGILADFKNAELAKKHLGISELEKTAIWDNLFQLAEALMEAEYPQLPTMKPSTARPSLQTLLKELIYNADKPNLLQKKYGDLRRWEEVRQKIAENKEHFLQHIPQLEAFYHSQLAYRKSAYEKKISEKAVLKEEDMVFFDGHQNTLDQIHQRSNYRAIKIGNGDKKPFRHMVDLNYEMGAYNGVIAYLKGDEENAPKNYGPNHINKTLAPYLTNIPDFKLSEFQHSPIVLHLEMSVILAKLPELSAEEEVQQRYKEQFFEAAIERFEQLPKALQDDFVETYYRNGHQALKEINQELAKLISAPSSQLDDKLAKLQTQVDRIVEMDEKFSRHISLTFLSSEANLLRAMITEGLDSENLDHLKKVGVDKVAFTAAHDELRTQFYIESIEEQPDTYLLQKIHPTLEGMDTFDKEFITEQYTLCVKKRLMEITNENYASLKDALVAVQNDVEQIITPREKNDAALDVAVAHRQLIAAKKLCDSLRQTIVPYQNKVDELNEQPEVDYIEQISALSEIIAHYQQKVESSPECQAKLFLDKAEKYLCTKNWDVGFQLEKHTIRVGDKVKKIPATVAEQLKVIKEAREDGNYLDAKTKFLDIGKQKELSWRSSKVAKNYYSLFKKPDDESIEKDLNSKFSPTSKT</sequence>
<dbReference type="EMBL" id="NBTX02000004">
    <property type="protein sequence ID" value="PNL63423.1"/>
    <property type="molecule type" value="Genomic_DNA"/>
</dbReference>
<gene>
    <name evidence="2" type="ORF">A6J39_004020</name>
</gene>
<name>A0AAX0WZA8_9GAMM</name>
<reference evidence="2" key="1">
    <citation type="submission" date="2017-12" db="EMBL/GenBank/DDBJ databases">
        <title>FDA dAtabase for Regulatory Grade micrObial Sequences (FDA-ARGOS): Supporting development and validation of Infectious Disease Dx tests.</title>
        <authorList>
            <person name="Kerrigan L."/>
            <person name="Tallon L.J."/>
            <person name="Sadzewicz L."/>
            <person name="Sengamalay N."/>
            <person name="Ott S."/>
            <person name="Godinez A."/>
            <person name="Nagaraj S."/>
            <person name="Vavikolanu K."/>
            <person name="Vyas G."/>
            <person name="Nadendla S."/>
            <person name="Aluvathingal J."/>
            <person name="Sichtig H."/>
        </authorList>
    </citation>
    <scope>NUCLEOTIDE SEQUENCE [LARGE SCALE GENOMIC DNA]</scope>
    <source>
        <strain evidence="2">FDAARGOS_200</strain>
    </source>
</reference>
<evidence type="ECO:0000256" key="1">
    <source>
        <dbReference type="SAM" id="Coils"/>
    </source>
</evidence>
<organism evidence="2 3">
    <name type="scientific">Legionella anisa</name>
    <dbReference type="NCBI Taxonomy" id="28082"/>
    <lineage>
        <taxon>Bacteria</taxon>
        <taxon>Pseudomonadati</taxon>
        <taxon>Pseudomonadota</taxon>
        <taxon>Gammaproteobacteria</taxon>
        <taxon>Legionellales</taxon>
        <taxon>Legionellaceae</taxon>
        <taxon>Legionella</taxon>
    </lineage>
</organism>
<accession>A0AAX0WZA8</accession>
<dbReference type="Gene3D" id="3.90.190.10">
    <property type="entry name" value="Protein tyrosine phosphatase superfamily"/>
    <property type="match status" value="1"/>
</dbReference>
<dbReference type="PANTHER" id="PTHR23159:SF60">
    <property type="entry name" value="SPINDLE ASSEMBLY ABNORMAL PROTEIN 4"/>
    <property type="match status" value="1"/>
</dbReference>
<proteinExistence type="predicted"/>
<evidence type="ECO:0000313" key="3">
    <source>
        <dbReference type="Proteomes" id="UP000192511"/>
    </source>
</evidence>
<keyword evidence="1" id="KW-0175">Coiled coil</keyword>
<evidence type="ECO:0000313" key="2">
    <source>
        <dbReference type="EMBL" id="PNL63423.1"/>
    </source>
</evidence>
<dbReference type="PANTHER" id="PTHR23159">
    <property type="entry name" value="CENTROSOMAL PROTEIN 2"/>
    <property type="match status" value="1"/>
</dbReference>
<feature type="coiled-coil region" evidence="1">
    <location>
        <begin position="1099"/>
        <end position="1166"/>
    </location>
</feature>